<feature type="compositionally biased region" description="Basic and acidic residues" evidence="1">
    <location>
        <begin position="37"/>
        <end position="46"/>
    </location>
</feature>
<protein>
    <submittedName>
        <fullName evidence="2">Uncharacterized protein</fullName>
    </submittedName>
</protein>
<proteinExistence type="predicted"/>
<name>A0A9W6SH19_9ACTN</name>
<evidence type="ECO:0000313" key="3">
    <source>
        <dbReference type="Proteomes" id="UP001165079"/>
    </source>
</evidence>
<feature type="region of interest" description="Disordered" evidence="1">
    <location>
        <begin position="69"/>
        <end position="89"/>
    </location>
</feature>
<dbReference type="AlphaFoldDB" id="A0A9W6SH19"/>
<comment type="caution">
    <text evidence="2">The sequence shown here is derived from an EMBL/GenBank/DDBJ whole genome shotgun (WGS) entry which is preliminary data.</text>
</comment>
<evidence type="ECO:0000256" key="1">
    <source>
        <dbReference type="SAM" id="MobiDB-lite"/>
    </source>
</evidence>
<keyword evidence="3" id="KW-1185">Reference proteome</keyword>
<evidence type="ECO:0000313" key="2">
    <source>
        <dbReference type="EMBL" id="GLZ76128.1"/>
    </source>
</evidence>
<gene>
    <name evidence="2" type="ORF">Afil01_09350</name>
</gene>
<organism evidence="2 3">
    <name type="scientific">Actinorhabdospora filicis</name>
    <dbReference type="NCBI Taxonomy" id="1785913"/>
    <lineage>
        <taxon>Bacteria</taxon>
        <taxon>Bacillati</taxon>
        <taxon>Actinomycetota</taxon>
        <taxon>Actinomycetes</taxon>
        <taxon>Micromonosporales</taxon>
        <taxon>Micromonosporaceae</taxon>
        <taxon>Actinorhabdospora</taxon>
    </lineage>
</organism>
<reference evidence="2" key="1">
    <citation type="submission" date="2023-03" db="EMBL/GenBank/DDBJ databases">
        <title>Actinorhabdospora filicis NBRC 111898.</title>
        <authorList>
            <person name="Ichikawa N."/>
            <person name="Sato H."/>
            <person name="Tonouchi N."/>
        </authorList>
    </citation>
    <scope>NUCLEOTIDE SEQUENCE</scope>
    <source>
        <strain evidence="2">NBRC 111898</strain>
    </source>
</reference>
<feature type="compositionally biased region" description="Polar residues" evidence="1">
    <location>
        <begin position="69"/>
        <end position="79"/>
    </location>
</feature>
<dbReference type="Proteomes" id="UP001165079">
    <property type="component" value="Unassembled WGS sequence"/>
</dbReference>
<feature type="region of interest" description="Disordered" evidence="1">
    <location>
        <begin position="22"/>
        <end position="46"/>
    </location>
</feature>
<sequence length="89" mass="9602">MKAFLKEPRLVTVSERALNMRPPIDGSFAQDGISPHRAADTARDSRLRDTRTIGTRRVGARLKLASRAPSVSSTASKSAARSVALRVDA</sequence>
<dbReference type="EMBL" id="BSTX01000001">
    <property type="protein sequence ID" value="GLZ76128.1"/>
    <property type="molecule type" value="Genomic_DNA"/>
</dbReference>
<accession>A0A9W6SH19</accession>